<name>A0A402BC05_9CHLR</name>
<protein>
    <recommendedName>
        <fullName evidence="3">3-keto-disaccharide hydrolase domain-containing protein</fullName>
    </recommendedName>
</protein>
<dbReference type="Proteomes" id="UP000287171">
    <property type="component" value="Unassembled WGS sequence"/>
</dbReference>
<dbReference type="EMBL" id="BIFT01000001">
    <property type="protein sequence ID" value="GCE28869.1"/>
    <property type="molecule type" value="Genomic_DNA"/>
</dbReference>
<sequence length="240" mass="26244">MLTGNRIRRYSYGLIATAGLCCLLLFNGLVACSPGTTGEVNTSTTPRPTPTKSLAGTVLYQSSWAGGLKVWQATAGWKLAGDYAQTDLGEHRMLTIPYRPTVANYALEFQLQVVEVPKDGGYFIVKADPQSSRDGFQSRILNLLDTKPHGYATHPLVETVIDPDMHQQANVNAQAFDYEPGSQWHTYRVEVSAEQTQFFADNVRISRASSAKTATLSNGPLRLDCGKAILRVKGFEVTAL</sequence>
<comment type="caution">
    <text evidence="1">The sequence shown here is derived from an EMBL/GenBank/DDBJ whole genome shotgun (WGS) entry which is preliminary data.</text>
</comment>
<proteinExistence type="predicted"/>
<dbReference type="AlphaFoldDB" id="A0A402BC05"/>
<dbReference type="OrthoDB" id="157864at2"/>
<gene>
    <name evidence="1" type="ORF">KDA_43530</name>
</gene>
<reference evidence="2" key="1">
    <citation type="submission" date="2018-12" db="EMBL/GenBank/DDBJ databases">
        <title>Tengunoibacter tsumagoiensis gen. nov., sp. nov., Dictyobacter kobayashii sp. nov., D. alpinus sp. nov., and D. joshuensis sp. nov. and description of Dictyobacteraceae fam. nov. within the order Ktedonobacterales isolated from Tengu-no-mugimeshi.</title>
        <authorList>
            <person name="Wang C.M."/>
            <person name="Zheng Y."/>
            <person name="Sakai Y."/>
            <person name="Toyoda A."/>
            <person name="Minakuchi Y."/>
            <person name="Abe K."/>
            <person name="Yokota A."/>
            <person name="Yabe S."/>
        </authorList>
    </citation>
    <scope>NUCLEOTIDE SEQUENCE [LARGE SCALE GENOMIC DNA]</scope>
    <source>
        <strain evidence="2">Uno16</strain>
    </source>
</reference>
<evidence type="ECO:0000313" key="1">
    <source>
        <dbReference type="EMBL" id="GCE28869.1"/>
    </source>
</evidence>
<dbReference type="RefSeq" id="WP_126629041.1">
    <property type="nucleotide sequence ID" value="NZ_BIFT01000001.1"/>
</dbReference>
<accession>A0A402BC05</accession>
<keyword evidence="2" id="KW-1185">Reference proteome</keyword>
<organism evidence="1 2">
    <name type="scientific">Dictyobacter alpinus</name>
    <dbReference type="NCBI Taxonomy" id="2014873"/>
    <lineage>
        <taxon>Bacteria</taxon>
        <taxon>Bacillati</taxon>
        <taxon>Chloroflexota</taxon>
        <taxon>Ktedonobacteria</taxon>
        <taxon>Ktedonobacterales</taxon>
        <taxon>Dictyobacteraceae</taxon>
        <taxon>Dictyobacter</taxon>
    </lineage>
</organism>
<evidence type="ECO:0000313" key="2">
    <source>
        <dbReference type="Proteomes" id="UP000287171"/>
    </source>
</evidence>
<dbReference type="PROSITE" id="PS51257">
    <property type="entry name" value="PROKAR_LIPOPROTEIN"/>
    <property type="match status" value="1"/>
</dbReference>
<evidence type="ECO:0008006" key="3">
    <source>
        <dbReference type="Google" id="ProtNLM"/>
    </source>
</evidence>